<dbReference type="Pfam" id="PF01420">
    <property type="entry name" value="Methylase_S"/>
    <property type="match status" value="2"/>
</dbReference>
<evidence type="ECO:0000313" key="7">
    <source>
        <dbReference type="Proteomes" id="UP000190395"/>
    </source>
</evidence>
<keyword evidence="7" id="KW-1185">Reference proteome</keyword>
<dbReference type="GO" id="GO:0003677">
    <property type="term" value="F:DNA binding"/>
    <property type="evidence" value="ECO:0007669"/>
    <property type="project" value="UniProtKB-KW"/>
</dbReference>
<dbReference type="Gene3D" id="1.10.287.1120">
    <property type="entry name" value="Bipartite methylase S protein"/>
    <property type="match status" value="1"/>
</dbReference>
<dbReference type="InterPro" id="IPR052021">
    <property type="entry name" value="Type-I_RS_S_subunit"/>
</dbReference>
<reference evidence="6 7" key="1">
    <citation type="submission" date="2017-02" db="EMBL/GenBank/DDBJ databases">
        <authorList>
            <person name="Peterson S.W."/>
        </authorList>
    </citation>
    <scope>NUCLEOTIDE SEQUENCE [LARGE SCALE GENOMIC DNA]</scope>
    <source>
        <strain evidence="6 7">ATCC BAA-909</strain>
    </source>
</reference>
<dbReference type="Gene3D" id="3.90.220.20">
    <property type="entry name" value="DNA methylase specificity domains"/>
    <property type="match status" value="2"/>
</dbReference>
<organism evidence="6 7">
    <name type="scientific">Treponema berlinense</name>
    <dbReference type="NCBI Taxonomy" id="225004"/>
    <lineage>
        <taxon>Bacteria</taxon>
        <taxon>Pseudomonadati</taxon>
        <taxon>Spirochaetota</taxon>
        <taxon>Spirochaetia</taxon>
        <taxon>Spirochaetales</taxon>
        <taxon>Treponemataceae</taxon>
        <taxon>Treponema</taxon>
    </lineage>
</organism>
<protein>
    <submittedName>
        <fullName evidence="6">Type I restriction enzyme, S subunit</fullName>
    </submittedName>
</protein>
<comment type="similarity">
    <text evidence="1">Belongs to the type-I restriction system S methylase family.</text>
</comment>
<evidence type="ECO:0000256" key="2">
    <source>
        <dbReference type="ARBA" id="ARBA00022747"/>
    </source>
</evidence>
<dbReference type="InterPro" id="IPR044946">
    <property type="entry name" value="Restrct_endonuc_typeI_TRD_sf"/>
</dbReference>
<feature type="domain" description="Type I restriction modification DNA specificity" evidence="5">
    <location>
        <begin position="261"/>
        <end position="422"/>
    </location>
</feature>
<dbReference type="AlphaFoldDB" id="A0A1T4QN44"/>
<dbReference type="PANTHER" id="PTHR30408">
    <property type="entry name" value="TYPE-1 RESTRICTION ENZYME ECOKI SPECIFICITY PROTEIN"/>
    <property type="match status" value="1"/>
</dbReference>
<dbReference type="OrthoDB" id="9811611at2"/>
<keyword evidence="3" id="KW-0238">DNA-binding</keyword>
<keyword evidence="4" id="KW-0175">Coiled coil</keyword>
<accession>A0A1T4QN44</accession>
<feature type="domain" description="Type I restriction modification DNA specificity" evidence="5">
    <location>
        <begin position="10"/>
        <end position="197"/>
    </location>
</feature>
<dbReference type="GeneID" id="303368258"/>
<sequence length="443" mass="49938">MKQTEIGLIPDDWKEHTLRDLIDILTDYTANGSFESLARNVRYLEYPSYARLIRLTDIRTNFTNEGVYVSKYSYDFLKKSSLHGGELLLANVGAYAGFSFIYPENLMFRGTLGPNMFLIKFFNQKIDNTFAYYAFSHGAVYNQLISKAASSAQPKLNKEDVRTCYINIPSSIQEQQRIAKALSDVDALISTTEKLIQKKKNIKQGTMQNLLTGKKRLPGFGNKQTDLFVPNGTHTKEVKDVSPEQIRLSAKMKQTELGEIPEDWEVKTLGEISTIIMGQSPNSDCYNTQKGMVLIQGNADISNRKTICRFYTTHITKTARKGDVIFTVRAPVGNVAKATFDCCLGRGVCAIQRISDFLYYYLIFIEDSWSKTSTGSTFDSINSDTLASTLIIQPSSKEEQTAIANVLSSMDKEIETLNTKLEKYRNLKTAMMQQLLTGKIRLV</sequence>
<dbReference type="RefSeq" id="WP_159443528.1">
    <property type="nucleotide sequence ID" value="NZ_FUXC01000015.1"/>
</dbReference>
<keyword evidence="2" id="KW-0680">Restriction system</keyword>
<evidence type="ECO:0000256" key="3">
    <source>
        <dbReference type="ARBA" id="ARBA00023125"/>
    </source>
</evidence>
<dbReference type="CDD" id="cd17494">
    <property type="entry name" value="RMtype1_S_Sma198ORF994P-TRD2-CR2_like"/>
    <property type="match status" value="1"/>
</dbReference>
<gene>
    <name evidence="6" type="ORF">SAMN02745152_02041</name>
</gene>
<name>A0A1T4QN44_9SPIR</name>
<evidence type="ECO:0000313" key="6">
    <source>
        <dbReference type="EMBL" id="SKA05183.1"/>
    </source>
</evidence>
<evidence type="ECO:0000259" key="5">
    <source>
        <dbReference type="Pfam" id="PF01420"/>
    </source>
</evidence>
<dbReference type="PANTHER" id="PTHR30408:SF12">
    <property type="entry name" value="TYPE I RESTRICTION ENZYME MJAVIII SPECIFICITY SUBUNIT"/>
    <property type="match status" value="1"/>
</dbReference>
<dbReference type="EMBL" id="FUXC01000015">
    <property type="protein sequence ID" value="SKA05183.1"/>
    <property type="molecule type" value="Genomic_DNA"/>
</dbReference>
<proteinExistence type="inferred from homology"/>
<evidence type="ECO:0000256" key="4">
    <source>
        <dbReference type="SAM" id="Coils"/>
    </source>
</evidence>
<feature type="coiled-coil region" evidence="4">
    <location>
        <begin position="407"/>
        <end position="434"/>
    </location>
</feature>
<evidence type="ECO:0000256" key="1">
    <source>
        <dbReference type="ARBA" id="ARBA00010923"/>
    </source>
</evidence>
<dbReference type="InterPro" id="IPR000055">
    <property type="entry name" value="Restrct_endonuc_typeI_TRD"/>
</dbReference>
<dbReference type="Proteomes" id="UP000190395">
    <property type="component" value="Unassembled WGS sequence"/>
</dbReference>
<dbReference type="SUPFAM" id="SSF116734">
    <property type="entry name" value="DNA methylase specificity domain"/>
    <property type="match status" value="2"/>
</dbReference>
<dbReference type="STRING" id="225004.SAMN02745152_02041"/>
<dbReference type="GO" id="GO:0009307">
    <property type="term" value="P:DNA restriction-modification system"/>
    <property type="evidence" value="ECO:0007669"/>
    <property type="project" value="UniProtKB-KW"/>
</dbReference>